<dbReference type="Proteomes" id="UP001201262">
    <property type="component" value="Unassembled WGS sequence"/>
</dbReference>
<reference evidence="3" key="1">
    <citation type="submission" date="2021-12" db="EMBL/GenBank/DDBJ databases">
        <title>Convergent genome expansion in fungi linked to evolution of root-endophyte symbiosis.</title>
        <authorList>
            <consortium name="DOE Joint Genome Institute"/>
            <person name="Ke Y.-H."/>
            <person name="Bonito G."/>
            <person name="Liao H.-L."/>
            <person name="Looney B."/>
            <person name="Rojas-Flechas A."/>
            <person name="Nash J."/>
            <person name="Hameed K."/>
            <person name="Schadt C."/>
            <person name="Martin F."/>
            <person name="Crous P.W."/>
            <person name="Miettinen O."/>
            <person name="Magnuson J.K."/>
            <person name="Labbe J."/>
            <person name="Jacobson D."/>
            <person name="Doktycz M.J."/>
            <person name="Veneault-Fourrey C."/>
            <person name="Kuo A."/>
            <person name="Mondo S."/>
            <person name="Calhoun S."/>
            <person name="Riley R."/>
            <person name="Ohm R."/>
            <person name="LaButti K."/>
            <person name="Andreopoulos B."/>
            <person name="Pangilinan J."/>
            <person name="Nolan M."/>
            <person name="Tritt A."/>
            <person name="Clum A."/>
            <person name="Lipzen A."/>
            <person name="Daum C."/>
            <person name="Barry K."/>
            <person name="Grigoriev I.V."/>
            <person name="Vilgalys R."/>
        </authorList>
    </citation>
    <scope>NUCLEOTIDE SEQUENCE</scope>
    <source>
        <strain evidence="3">PMI_201</strain>
    </source>
</reference>
<dbReference type="PANTHER" id="PTHR42034:SF2">
    <property type="entry name" value="ACYL-COA-DEPENDENT ACYLTRANSFERASE MAC1"/>
    <property type="match status" value="1"/>
</dbReference>
<dbReference type="GeneID" id="70242478"/>
<dbReference type="Gene3D" id="3.30.559.10">
    <property type="entry name" value="Chloramphenicol acetyltransferase-like domain"/>
    <property type="match status" value="1"/>
</dbReference>
<accession>A0AAD4KES7</accession>
<dbReference type="GO" id="GO:0043386">
    <property type="term" value="P:mycotoxin biosynthetic process"/>
    <property type="evidence" value="ECO:0007669"/>
    <property type="project" value="InterPro"/>
</dbReference>
<dbReference type="InterPro" id="IPR023213">
    <property type="entry name" value="CAT-like_dom_sf"/>
</dbReference>
<dbReference type="Gene3D" id="3.30.559.30">
    <property type="entry name" value="Nonribosomal peptide synthetase, condensation domain"/>
    <property type="match status" value="1"/>
</dbReference>
<protein>
    <submittedName>
        <fullName evidence="3">Uncharacterized protein</fullName>
    </submittedName>
</protein>
<gene>
    <name evidence="3" type="ORF">BGW36DRAFT_306900</name>
</gene>
<comment type="similarity">
    <text evidence="1">Belongs to the trichothecene O-acetyltransferase family.</text>
</comment>
<keyword evidence="4" id="KW-1185">Reference proteome</keyword>
<dbReference type="AlphaFoldDB" id="A0AAD4KES7"/>
<dbReference type="InterPro" id="IPR009992">
    <property type="entry name" value="Tri3/Sat12/Sat16/Mac1"/>
</dbReference>
<dbReference type="PANTHER" id="PTHR42034">
    <property type="entry name" value="CHROMOSOME 7, WHOLE GENOME SHOTGUN SEQUENCE-RELATED"/>
    <property type="match status" value="1"/>
</dbReference>
<evidence type="ECO:0000313" key="4">
    <source>
        <dbReference type="Proteomes" id="UP001201262"/>
    </source>
</evidence>
<sequence>MTNTNGNQIPHGTWRQLNAGCWTRECVGGEQAVSYNQNVRDGHTELTIEVLFSTSLSTWELIRRVRNAWLVSHSMHPEIAIQLSTGTELPQMMQFEQLQSDADAAEWLKETLRIVTDQSTREVTTTTYSRRLPTKGKRNMLYLVTAPAADCENPTRHSLVWNVSHIFADAFSIVQFVNHFLQTVTQVDDDYLTVDHLDYAGVLGRLPVTPVTVYEEKYKPTKEQRQQALDEAIRQGELYASKMPQSIAMYPETDVTSRVHATHCIRLKYTLAESEALLAQLRDDNLSITYAAAAATLLAVKQTYTRGHETGALLGMTRNARRWIDTLGHHGKGGPVPSAADVVFLWIPFETHWFQGSTRNTVLFLGRAIRTELGPHLVSPHYLASLSFTSDRVVANLASEKEPIAAPCAPGFSSQGALALKREFCSDTASIKIQEFSHTGRQINVSPWVGMFSLWNQITLSLGFDSKYYDPIAMDSFMALVQSNLRSVISPPGSSKL</sequence>
<dbReference type="Pfam" id="PF07428">
    <property type="entry name" value="Tri3"/>
    <property type="match status" value="1"/>
</dbReference>
<dbReference type="GO" id="GO:0016407">
    <property type="term" value="F:acetyltransferase activity"/>
    <property type="evidence" value="ECO:0007669"/>
    <property type="project" value="InterPro"/>
</dbReference>
<evidence type="ECO:0000313" key="3">
    <source>
        <dbReference type="EMBL" id="KAH8690243.1"/>
    </source>
</evidence>
<keyword evidence="2" id="KW-0808">Transferase</keyword>
<name>A0AAD4KES7_9EURO</name>
<evidence type="ECO:0000256" key="2">
    <source>
        <dbReference type="ARBA" id="ARBA00022679"/>
    </source>
</evidence>
<comment type="caution">
    <text evidence="3">The sequence shown here is derived from an EMBL/GenBank/DDBJ whole genome shotgun (WGS) entry which is preliminary data.</text>
</comment>
<organism evidence="3 4">
    <name type="scientific">Talaromyces proteolyticus</name>
    <dbReference type="NCBI Taxonomy" id="1131652"/>
    <lineage>
        <taxon>Eukaryota</taxon>
        <taxon>Fungi</taxon>
        <taxon>Dikarya</taxon>
        <taxon>Ascomycota</taxon>
        <taxon>Pezizomycotina</taxon>
        <taxon>Eurotiomycetes</taxon>
        <taxon>Eurotiomycetidae</taxon>
        <taxon>Eurotiales</taxon>
        <taxon>Trichocomaceae</taxon>
        <taxon>Talaromyces</taxon>
        <taxon>Talaromyces sect. Bacilispori</taxon>
    </lineage>
</organism>
<proteinExistence type="inferred from homology"/>
<dbReference type="EMBL" id="JAJTJA010000014">
    <property type="protein sequence ID" value="KAH8690243.1"/>
    <property type="molecule type" value="Genomic_DNA"/>
</dbReference>
<evidence type="ECO:0000256" key="1">
    <source>
        <dbReference type="ARBA" id="ARBA00006439"/>
    </source>
</evidence>
<dbReference type="RefSeq" id="XP_046066526.1">
    <property type="nucleotide sequence ID" value="XM_046212191.1"/>
</dbReference>